<dbReference type="EMBL" id="JAOB01000018">
    <property type="protein sequence ID" value="EUA66104.1"/>
    <property type="molecule type" value="Genomic_DNA"/>
</dbReference>
<gene>
    <name evidence="1" type="ORF">I553_3922</name>
</gene>
<dbReference type="PATRIC" id="fig|1299334.3.peg.1987"/>
<evidence type="ECO:0008006" key="2">
    <source>
        <dbReference type="Google" id="ProtNLM"/>
    </source>
</evidence>
<evidence type="ECO:0000313" key="1">
    <source>
        <dbReference type="EMBL" id="EUA66104.1"/>
    </source>
</evidence>
<dbReference type="AlphaFoldDB" id="X8DCJ9"/>
<protein>
    <recommendedName>
        <fullName evidence="2">Cytochrome P450</fullName>
    </recommendedName>
</protein>
<dbReference type="InterPro" id="IPR036396">
    <property type="entry name" value="Cyt_P450_sf"/>
</dbReference>
<reference evidence="1" key="1">
    <citation type="submission" date="2014-01" db="EMBL/GenBank/DDBJ databases">
        <authorList>
            <person name="Brown-Elliot B."/>
            <person name="Wallace R."/>
            <person name="Lenaerts A."/>
            <person name="Ordway D."/>
            <person name="DeGroote M.A."/>
            <person name="Parker T."/>
            <person name="Sizemore C."/>
            <person name="Tallon L.J."/>
            <person name="Sadzewicz L.K."/>
            <person name="Sengamalay N."/>
            <person name="Fraser C.M."/>
            <person name="Hine E."/>
            <person name="Shefchek K.A."/>
            <person name="Das S.P."/>
            <person name="Tettelin H."/>
        </authorList>
    </citation>
    <scope>NUCLEOTIDE SEQUENCE [LARGE SCALE GENOMIC DNA]</scope>
    <source>
        <strain evidence="1">4042</strain>
    </source>
</reference>
<dbReference type="GO" id="GO:0005506">
    <property type="term" value="F:iron ion binding"/>
    <property type="evidence" value="ECO:0007669"/>
    <property type="project" value="InterPro"/>
</dbReference>
<dbReference type="GO" id="GO:0004497">
    <property type="term" value="F:monooxygenase activity"/>
    <property type="evidence" value="ECO:0007669"/>
    <property type="project" value="InterPro"/>
</dbReference>
<accession>X8DCJ9</accession>
<sequence>MHRCLGSHYAKMMFQVMVGQVLKRLPTSSSPATPTVRRRRRGLRGAQMPVRFTRVRARASTAMAKPESVDG</sequence>
<proteinExistence type="predicted"/>
<comment type="caution">
    <text evidence="1">The sequence shown here is derived from an EMBL/GenBank/DDBJ whole genome shotgun (WGS) entry which is preliminary data.</text>
</comment>
<dbReference type="SUPFAM" id="SSF48264">
    <property type="entry name" value="Cytochrome P450"/>
    <property type="match status" value="1"/>
</dbReference>
<dbReference type="GO" id="GO:0020037">
    <property type="term" value="F:heme binding"/>
    <property type="evidence" value="ECO:0007669"/>
    <property type="project" value="InterPro"/>
</dbReference>
<name>X8DCJ9_MYCXE</name>
<organism evidence="1">
    <name type="scientific">Mycobacterium xenopi 4042</name>
    <dbReference type="NCBI Taxonomy" id="1299334"/>
    <lineage>
        <taxon>Bacteria</taxon>
        <taxon>Bacillati</taxon>
        <taxon>Actinomycetota</taxon>
        <taxon>Actinomycetes</taxon>
        <taxon>Mycobacteriales</taxon>
        <taxon>Mycobacteriaceae</taxon>
        <taxon>Mycobacterium</taxon>
    </lineage>
</organism>
<dbReference type="GO" id="GO:0016705">
    <property type="term" value="F:oxidoreductase activity, acting on paired donors, with incorporation or reduction of molecular oxygen"/>
    <property type="evidence" value="ECO:0007669"/>
    <property type="project" value="InterPro"/>
</dbReference>
<dbReference type="Gene3D" id="1.10.630.10">
    <property type="entry name" value="Cytochrome P450"/>
    <property type="match status" value="1"/>
</dbReference>